<proteinExistence type="predicted"/>
<dbReference type="Proteomes" id="UP000255355">
    <property type="component" value="Unassembled WGS sequence"/>
</dbReference>
<organism evidence="2 3">
    <name type="scientific">Nocardia mexicana</name>
    <dbReference type="NCBI Taxonomy" id="279262"/>
    <lineage>
        <taxon>Bacteria</taxon>
        <taxon>Bacillati</taxon>
        <taxon>Actinomycetota</taxon>
        <taxon>Actinomycetes</taxon>
        <taxon>Mycobacteriales</taxon>
        <taxon>Nocardiaceae</taxon>
        <taxon>Nocardia</taxon>
    </lineage>
</organism>
<dbReference type="PANTHER" id="PTHR43798:SF33">
    <property type="entry name" value="HYDROLASE, PUTATIVE (AFU_ORTHOLOGUE AFUA_2G14860)-RELATED"/>
    <property type="match status" value="1"/>
</dbReference>
<evidence type="ECO:0000259" key="1">
    <source>
        <dbReference type="Pfam" id="PF00561"/>
    </source>
</evidence>
<evidence type="ECO:0000313" key="3">
    <source>
        <dbReference type="Proteomes" id="UP000255355"/>
    </source>
</evidence>
<comment type="caution">
    <text evidence="2">The sequence shown here is derived from an EMBL/GenBank/DDBJ whole genome shotgun (WGS) entry which is preliminary data.</text>
</comment>
<dbReference type="AlphaFoldDB" id="A0A370GRK1"/>
<dbReference type="InterPro" id="IPR029058">
    <property type="entry name" value="AB_hydrolase_fold"/>
</dbReference>
<dbReference type="PANTHER" id="PTHR43798">
    <property type="entry name" value="MONOACYLGLYCEROL LIPASE"/>
    <property type="match status" value="1"/>
</dbReference>
<dbReference type="GO" id="GO:0003824">
    <property type="term" value="F:catalytic activity"/>
    <property type="evidence" value="ECO:0007669"/>
    <property type="project" value="UniProtKB-ARBA"/>
</dbReference>
<dbReference type="Gene3D" id="3.40.50.1820">
    <property type="entry name" value="alpha/beta hydrolase"/>
    <property type="match status" value="1"/>
</dbReference>
<sequence>MAKIGRFKNDAARAQYMQAYEKLSALWPLPSTEHHIETSFGSTHVRESGSGEGAPIVLLHPVGGTGSYWYASIEELARDRVVYAPDTIGTGGLSVQTAPLSEEADFATWLDEVLASLGVGRAHVVGYSHGAWHAALAALHAPSRLASLTLIEPGGVLVKPSWRVLLKILRIGLRPTEANMRKMRDWLTPGIEMSPDEEAYVNIAYKAYRMGVGWARPLEDEELQSITVPTLAIFGANSVVSEPESSVRRIRTNLAHNEIEIYPDRGHAVLDEIRGQVLQRIMDFIRKHESVSVD</sequence>
<dbReference type="InterPro" id="IPR050266">
    <property type="entry name" value="AB_hydrolase_sf"/>
</dbReference>
<keyword evidence="3" id="KW-1185">Reference proteome</keyword>
<dbReference type="GO" id="GO:0016020">
    <property type="term" value="C:membrane"/>
    <property type="evidence" value="ECO:0007669"/>
    <property type="project" value="TreeGrafter"/>
</dbReference>
<dbReference type="RefSeq" id="WP_068019785.1">
    <property type="nucleotide sequence ID" value="NZ_QQAZ01000011.1"/>
</dbReference>
<name>A0A370GRK1_9NOCA</name>
<dbReference type="EMBL" id="QQAZ01000011">
    <property type="protein sequence ID" value="RDI46342.1"/>
    <property type="molecule type" value="Genomic_DNA"/>
</dbReference>
<feature type="domain" description="AB hydrolase-1" evidence="1">
    <location>
        <begin position="55"/>
        <end position="167"/>
    </location>
</feature>
<reference evidence="2 3" key="1">
    <citation type="submission" date="2018-07" db="EMBL/GenBank/DDBJ databases">
        <title>Genomic Encyclopedia of Type Strains, Phase IV (KMG-IV): sequencing the most valuable type-strain genomes for metagenomic binning, comparative biology and taxonomic classification.</title>
        <authorList>
            <person name="Goeker M."/>
        </authorList>
    </citation>
    <scope>NUCLEOTIDE SEQUENCE [LARGE SCALE GENOMIC DNA]</scope>
    <source>
        <strain evidence="2 3">DSM 44952</strain>
    </source>
</reference>
<dbReference type="Pfam" id="PF00561">
    <property type="entry name" value="Abhydrolase_1"/>
    <property type="match status" value="1"/>
</dbReference>
<dbReference type="OrthoDB" id="5513277at2"/>
<accession>A0A370GRK1</accession>
<dbReference type="STRING" id="1210089.GCA_001613165_02889"/>
<dbReference type="SUPFAM" id="SSF53474">
    <property type="entry name" value="alpha/beta-Hydrolases"/>
    <property type="match status" value="1"/>
</dbReference>
<evidence type="ECO:0000313" key="2">
    <source>
        <dbReference type="EMBL" id="RDI46342.1"/>
    </source>
</evidence>
<protein>
    <submittedName>
        <fullName evidence="2">Pimeloyl-ACP methyl ester carboxylesterase</fullName>
    </submittedName>
</protein>
<dbReference type="InterPro" id="IPR000073">
    <property type="entry name" value="AB_hydrolase_1"/>
</dbReference>
<gene>
    <name evidence="2" type="ORF">DFR68_111100</name>
</gene>